<dbReference type="AlphaFoldDB" id="A0A7M1W5Y2"/>
<accession>A0A7M1W5Y2</accession>
<organism evidence="2">
    <name type="scientific">Vibrio parahaemolyticus</name>
    <dbReference type="NCBI Taxonomy" id="670"/>
    <lineage>
        <taxon>Bacteria</taxon>
        <taxon>Pseudomonadati</taxon>
        <taxon>Pseudomonadota</taxon>
        <taxon>Gammaproteobacteria</taxon>
        <taxon>Vibrionales</taxon>
        <taxon>Vibrionaceae</taxon>
        <taxon>Vibrio</taxon>
    </lineage>
</organism>
<dbReference type="CDD" id="cd06433">
    <property type="entry name" value="GT_2_WfgS_like"/>
    <property type="match status" value="1"/>
</dbReference>
<name>A0A7M1W5Y2_VIBPH</name>
<dbReference type="GO" id="GO:0016758">
    <property type="term" value="F:hexosyltransferase activity"/>
    <property type="evidence" value="ECO:0007669"/>
    <property type="project" value="UniProtKB-ARBA"/>
</dbReference>
<keyword evidence="2" id="KW-0808">Transferase</keyword>
<dbReference type="PANTHER" id="PTHR22916:SF3">
    <property type="entry name" value="UDP-GLCNAC:BETAGAL BETA-1,3-N-ACETYLGLUCOSAMINYLTRANSFERASE-LIKE PROTEIN 1"/>
    <property type="match status" value="1"/>
</dbReference>
<dbReference type="Pfam" id="PF00535">
    <property type="entry name" value="Glycos_transf_2"/>
    <property type="match status" value="1"/>
</dbReference>
<feature type="domain" description="Glycosyltransferase 2-like" evidence="1">
    <location>
        <begin position="2"/>
        <end position="132"/>
    </location>
</feature>
<reference evidence="2" key="1">
    <citation type="submission" date="2020-08" db="EMBL/GenBank/DDBJ databases">
        <title>Genetic structure, function and evolution of capsule biosynthesis loci in Vibrio parahaemolyticus.</title>
        <authorList>
            <person name="Li L."/>
            <person name="Bian S."/>
        </authorList>
    </citation>
    <scope>NUCLEOTIDE SEQUENCE</scope>
    <source>
        <strain evidence="2">VP287</strain>
    </source>
</reference>
<dbReference type="Gene3D" id="3.90.550.10">
    <property type="entry name" value="Spore Coat Polysaccharide Biosynthesis Protein SpsA, Chain A"/>
    <property type="match status" value="1"/>
</dbReference>
<dbReference type="PANTHER" id="PTHR22916">
    <property type="entry name" value="GLYCOSYLTRANSFERASE"/>
    <property type="match status" value="1"/>
</dbReference>
<gene>
    <name evidence="2" type="ORF">VP287_00017</name>
</gene>
<evidence type="ECO:0000259" key="1">
    <source>
        <dbReference type="Pfam" id="PF00535"/>
    </source>
</evidence>
<dbReference type="EC" id="2.4.1.-" evidence="2"/>
<dbReference type="InterPro" id="IPR001173">
    <property type="entry name" value="Glyco_trans_2-like"/>
</dbReference>
<dbReference type="EMBL" id="MT898214">
    <property type="protein sequence ID" value="QOS22433.1"/>
    <property type="molecule type" value="Genomic_DNA"/>
</dbReference>
<evidence type="ECO:0000313" key="2">
    <source>
        <dbReference type="EMBL" id="QOS22433.1"/>
    </source>
</evidence>
<dbReference type="InterPro" id="IPR029044">
    <property type="entry name" value="Nucleotide-diphossugar_trans"/>
</dbReference>
<protein>
    <submittedName>
        <fullName evidence="2">PGL/p-HBAD biosynthesis glycosyltransferase</fullName>
        <ecNumber evidence="2">2.4.1.-</ecNumber>
    </submittedName>
</protein>
<proteinExistence type="predicted"/>
<keyword evidence="2" id="KW-0328">Glycosyltransferase</keyword>
<dbReference type="SUPFAM" id="SSF53448">
    <property type="entry name" value="Nucleotide-diphospho-sugar transferases"/>
    <property type="match status" value="1"/>
</dbReference>
<sequence>MCFNSEGTIEKTINSVLDNAKTCNFDVEYIIVDGGSTDGTIALASELLKCNPESMTTKIISEPDNGIYDAMNKGLSLAKGDFIGIINSDDHYLPSIFLEIRKTIDEINNVDILHSSIINRYDDGRTDYIRKPMKIERIYEGMIINHPSVFVRKDVYEKLCFDLNYKYIADWVFITKVYELGYRFYEYKGPSCVFSMEGVSNKFIPVRHKEIFSLYFEFYEKKTLSKSLLMHLLLKQSLSFILDFIKAKFPLFYRFSLLVRKRK</sequence>